<dbReference type="Proteomes" id="UP001519887">
    <property type="component" value="Unassembled WGS sequence"/>
</dbReference>
<feature type="transmembrane region" description="Helical" evidence="7">
    <location>
        <begin position="80"/>
        <end position="105"/>
    </location>
</feature>
<proteinExistence type="inferred from homology"/>
<keyword evidence="10" id="KW-1185">Reference proteome</keyword>
<evidence type="ECO:0000313" key="10">
    <source>
        <dbReference type="Proteomes" id="UP001519887"/>
    </source>
</evidence>
<keyword evidence="4 7" id="KW-0812">Transmembrane</keyword>
<dbReference type="Pfam" id="PF00528">
    <property type="entry name" value="BPD_transp_1"/>
    <property type="match status" value="1"/>
</dbReference>
<dbReference type="CDD" id="cd06261">
    <property type="entry name" value="TM_PBP2"/>
    <property type="match status" value="1"/>
</dbReference>
<accession>A0ABS7BY46</accession>
<dbReference type="InterPro" id="IPR035906">
    <property type="entry name" value="MetI-like_sf"/>
</dbReference>
<feature type="transmembrane region" description="Helical" evidence="7">
    <location>
        <begin position="117"/>
        <end position="136"/>
    </location>
</feature>
<evidence type="ECO:0000256" key="5">
    <source>
        <dbReference type="ARBA" id="ARBA00022989"/>
    </source>
</evidence>
<dbReference type="Gene3D" id="1.10.3720.10">
    <property type="entry name" value="MetI-like"/>
    <property type="match status" value="1"/>
</dbReference>
<dbReference type="PANTHER" id="PTHR30193:SF37">
    <property type="entry name" value="INNER MEMBRANE ABC TRANSPORTER PERMEASE PROTEIN YCJO"/>
    <property type="match status" value="1"/>
</dbReference>
<evidence type="ECO:0000256" key="2">
    <source>
        <dbReference type="ARBA" id="ARBA00022448"/>
    </source>
</evidence>
<dbReference type="PROSITE" id="PS50928">
    <property type="entry name" value="ABC_TM1"/>
    <property type="match status" value="1"/>
</dbReference>
<dbReference type="SUPFAM" id="SSF161098">
    <property type="entry name" value="MetI-like"/>
    <property type="match status" value="1"/>
</dbReference>
<keyword evidence="2 7" id="KW-0813">Transport</keyword>
<keyword evidence="6 7" id="KW-0472">Membrane</keyword>
<evidence type="ECO:0000256" key="1">
    <source>
        <dbReference type="ARBA" id="ARBA00004651"/>
    </source>
</evidence>
<dbReference type="RefSeq" id="WP_210044891.1">
    <property type="nucleotide sequence ID" value="NZ_JBHLVU010000024.1"/>
</dbReference>
<comment type="similarity">
    <text evidence="7">Belongs to the binding-protein-dependent transport system permease family.</text>
</comment>
<dbReference type="InterPro" id="IPR000515">
    <property type="entry name" value="MetI-like"/>
</dbReference>
<evidence type="ECO:0000256" key="3">
    <source>
        <dbReference type="ARBA" id="ARBA00022475"/>
    </source>
</evidence>
<comment type="subcellular location">
    <subcellularLocation>
        <location evidence="1 7">Cell membrane</location>
        <topology evidence="1 7">Multi-pass membrane protein</topology>
    </subcellularLocation>
</comment>
<keyword evidence="3" id="KW-1003">Cell membrane</keyword>
<feature type="domain" description="ABC transmembrane type-1" evidence="8">
    <location>
        <begin position="73"/>
        <end position="291"/>
    </location>
</feature>
<sequence>MRNIEPRVSLLKSMYQNKHAYAFLLPLIVLLGVFSYYPIVMALKMSFYQWKGGNEAIFNGLDNFVTLFTDRTFYKSLGNAFWFILFDCTVGVLMPLFIAELLFHLKSARLQYVFRTLFVATITVPSVIIILIWMFLYNPVIGGMNTIVSWFGISPQLWLGGTGTALWSIILSGFPFINPIFLLIIFAALQSIPKSLMEACVMEGCGVWRRIRSIDIPLIAGQLKLIFVLGILHGMQMFYKQLIMTNGGPGDATLVPGLFMFKAGFTENEFGYASTIGFVLLILMLALTFASNKLIKTDDGND</sequence>
<evidence type="ECO:0000256" key="7">
    <source>
        <dbReference type="RuleBase" id="RU363032"/>
    </source>
</evidence>
<keyword evidence="5 7" id="KW-1133">Transmembrane helix</keyword>
<dbReference type="PANTHER" id="PTHR30193">
    <property type="entry name" value="ABC TRANSPORTER PERMEASE PROTEIN"/>
    <property type="match status" value="1"/>
</dbReference>
<feature type="transmembrane region" description="Helical" evidence="7">
    <location>
        <begin position="165"/>
        <end position="189"/>
    </location>
</feature>
<name>A0ABS7BY46_9BACL</name>
<reference evidence="9 10" key="1">
    <citation type="submission" date="2021-07" db="EMBL/GenBank/DDBJ databases">
        <title>Paenibacillus radiodurans sp. nov., isolated from the southeastern edge of Tengger Desert.</title>
        <authorList>
            <person name="Zhang G."/>
        </authorList>
    </citation>
    <scope>NUCLEOTIDE SEQUENCE [LARGE SCALE GENOMIC DNA]</scope>
    <source>
        <strain evidence="9 10">CCM 7311</strain>
    </source>
</reference>
<protein>
    <submittedName>
        <fullName evidence="9">Sugar ABC transporter permease</fullName>
    </submittedName>
</protein>
<evidence type="ECO:0000313" key="9">
    <source>
        <dbReference type="EMBL" id="MBW7453559.1"/>
    </source>
</evidence>
<evidence type="ECO:0000259" key="8">
    <source>
        <dbReference type="PROSITE" id="PS50928"/>
    </source>
</evidence>
<gene>
    <name evidence="9" type="ORF">K0U00_05840</name>
</gene>
<feature type="transmembrane region" description="Helical" evidence="7">
    <location>
        <begin position="270"/>
        <end position="290"/>
    </location>
</feature>
<comment type="caution">
    <text evidence="9">The sequence shown here is derived from an EMBL/GenBank/DDBJ whole genome shotgun (WGS) entry which is preliminary data.</text>
</comment>
<dbReference type="EMBL" id="JAHZIK010000088">
    <property type="protein sequence ID" value="MBW7453559.1"/>
    <property type="molecule type" value="Genomic_DNA"/>
</dbReference>
<organism evidence="9 10">
    <name type="scientific">Paenibacillus sepulcri</name>
    <dbReference type="NCBI Taxonomy" id="359917"/>
    <lineage>
        <taxon>Bacteria</taxon>
        <taxon>Bacillati</taxon>
        <taxon>Bacillota</taxon>
        <taxon>Bacilli</taxon>
        <taxon>Bacillales</taxon>
        <taxon>Paenibacillaceae</taxon>
        <taxon>Paenibacillus</taxon>
    </lineage>
</organism>
<dbReference type="InterPro" id="IPR051393">
    <property type="entry name" value="ABC_transporter_permease"/>
</dbReference>
<feature type="transmembrane region" description="Helical" evidence="7">
    <location>
        <begin position="20"/>
        <end position="39"/>
    </location>
</feature>
<evidence type="ECO:0000256" key="6">
    <source>
        <dbReference type="ARBA" id="ARBA00023136"/>
    </source>
</evidence>
<evidence type="ECO:0000256" key="4">
    <source>
        <dbReference type="ARBA" id="ARBA00022692"/>
    </source>
</evidence>
<feature type="transmembrane region" description="Helical" evidence="7">
    <location>
        <begin position="218"/>
        <end position="239"/>
    </location>
</feature>